<name>E2AD94_CAMFO</name>
<dbReference type="Pfam" id="PF10545">
    <property type="entry name" value="MADF_DNA_bdg"/>
    <property type="match status" value="1"/>
</dbReference>
<dbReference type="PROSITE" id="PS51029">
    <property type="entry name" value="MADF"/>
    <property type="match status" value="1"/>
</dbReference>
<evidence type="ECO:0000256" key="1">
    <source>
        <dbReference type="SAM" id="MobiDB-lite"/>
    </source>
</evidence>
<dbReference type="InParanoid" id="E2AD94"/>
<gene>
    <name evidence="3" type="ORF">EAG_00538</name>
</gene>
<dbReference type="PANTHER" id="PTHR12243:SF60">
    <property type="entry name" value="SI:CH211-15D5.12-RELATED"/>
    <property type="match status" value="1"/>
</dbReference>
<feature type="non-terminal residue" evidence="3">
    <location>
        <position position="295"/>
    </location>
</feature>
<protein>
    <recommendedName>
        <fullName evidence="2">MADF domain-containing protein</fullName>
    </recommendedName>
</protein>
<evidence type="ECO:0000313" key="4">
    <source>
        <dbReference type="Proteomes" id="UP000000311"/>
    </source>
</evidence>
<dbReference type="EMBL" id="GL438689">
    <property type="protein sequence ID" value="EFN68595.1"/>
    <property type="molecule type" value="Genomic_DNA"/>
</dbReference>
<dbReference type="Proteomes" id="UP000000311">
    <property type="component" value="Unassembled WGS sequence"/>
</dbReference>
<accession>E2AD94</accession>
<reference evidence="3 4" key="1">
    <citation type="journal article" date="2010" name="Science">
        <title>Genomic comparison of the ants Camponotus floridanus and Harpegnathos saltator.</title>
        <authorList>
            <person name="Bonasio R."/>
            <person name="Zhang G."/>
            <person name="Ye C."/>
            <person name="Mutti N.S."/>
            <person name="Fang X."/>
            <person name="Qin N."/>
            <person name="Donahue G."/>
            <person name="Yang P."/>
            <person name="Li Q."/>
            <person name="Li C."/>
            <person name="Zhang P."/>
            <person name="Huang Z."/>
            <person name="Berger S.L."/>
            <person name="Reinberg D."/>
            <person name="Wang J."/>
            <person name="Liebig J."/>
        </authorList>
    </citation>
    <scope>NUCLEOTIDE SEQUENCE [LARGE SCALE GENOMIC DNA]</scope>
    <source>
        <strain evidence="4">C129</strain>
    </source>
</reference>
<feature type="domain" description="MADF" evidence="2">
    <location>
        <begin position="21"/>
        <end position="126"/>
    </location>
</feature>
<evidence type="ECO:0000259" key="2">
    <source>
        <dbReference type="PROSITE" id="PS51029"/>
    </source>
</evidence>
<dbReference type="GO" id="GO:0005667">
    <property type="term" value="C:transcription regulator complex"/>
    <property type="evidence" value="ECO:0007669"/>
    <property type="project" value="TreeGrafter"/>
</dbReference>
<dbReference type="InterPro" id="IPR039353">
    <property type="entry name" value="TF_Adf1"/>
</dbReference>
<dbReference type="GO" id="GO:0005634">
    <property type="term" value="C:nucleus"/>
    <property type="evidence" value="ECO:0007669"/>
    <property type="project" value="TreeGrafter"/>
</dbReference>
<sequence length="295" mass="33689">MSDKENTQEENIQVDEAFGELLANFVRKNPCLYDKKCKEYKDKKFIADTWSSIANACGMSDWRSYISFYFAVDVVQKQWKSLRNQFTREHRLETMYEPSGTGNDTKRPRKTWYLYHCLLFLAPHVAHRKSSSNFPALQSASQSASESSYSNLWTENLFNDDSNASTPLPETSTPSEYSANSDSSATVTLVSQPKLSIPKKNLLVPPPDQFASRKRSYKEQEQLSLMIGNTNEAINKLVHNLSKKCSQPVTDDKEDGEEAAIAKAFLYALKKVNSKYKMQCYVECLSVLDIYQNKQ</sequence>
<dbReference type="PANTHER" id="PTHR12243">
    <property type="entry name" value="MADF DOMAIN TRANSCRIPTION FACTOR"/>
    <property type="match status" value="1"/>
</dbReference>
<proteinExistence type="predicted"/>
<dbReference type="GO" id="GO:0006357">
    <property type="term" value="P:regulation of transcription by RNA polymerase II"/>
    <property type="evidence" value="ECO:0007669"/>
    <property type="project" value="TreeGrafter"/>
</dbReference>
<keyword evidence="4" id="KW-1185">Reference proteome</keyword>
<dbReference type="SMART" id="SM00595">
    <property type="entry name" value="MADF"/>
    <property type="match status" value="1"/>
</dbReference>
<feature type="region of interest" description="Disordered" evidence="1">
    <location>
        <begin position="160"/>
        <end position="184"/>
    </location>
</feature>
<organism evidence="4">
    <name type="scientific">Camponotus floridanus</name>
    <name type="common">Florida carpenter ant</name>
    <dbReference type="NCBI Taxonomy" id="104421"/>
    <lineage>
        <taxon>Eukaryota</taxon>
        <taxon>Metazoa</taxon>
        <taxon>Ecdysozoa</taxon>
        <taxon>Arthropoda</taxon>
        <taxon>Hexapoda</taxon>
        <taxon>Insecta</taxon>
        <taxon>Pterygota</taxon>
        <taxon>Neoptera</taxon>
        <taxon>Endopterygota</taxon>
        <taxon>Hymenoptera</taxon>
        <taxon>Apocrita</taxon>
        <taxon>Aculeata</taxon>
        <taxon>Formicoidea</taxon>
        <taxon>Formicidae</taxon>
        <taxon>Formicinae</taxon>
        <taxon>Camponotus</taxon>
    </lineage>
</organism>
<dbReference type="AlphaFoldDB" id="E2AD94"/>
<dbReference type="OMA" id="HRLETMY"/>
<evidence type="ECO:0000313" key="3">
    <source>
        <dbReference type="EMBL" id="EFN68595.1"/>
    </source>
</evidence>
<dbReference type="InterPro" id="IPR006578">
    <property type="entry name" value="MADF-dom"/>
</dbReference>